<dbReference type="Pfam" id="PF00294">
    <property type="entry name" value="PfkB"/>
    <property type="match status" value="1"/>
</dbReference>
<keyword evidence="5" id="KW-1185">Reference proteome</keyword>
<accession>A0ABV9I951</accession>
<feature type="domain" description="Carbohydrate kinase PfkB" evidence="3">
    <location>
        <begin position="14"/>
        <end position="261"/>
    </location>
</feature>
<dbReference type="Proteomes" id="UP001595952">
    <property type="component" value="Unassembled WGS sequence"/>
</dbReference>
<evidence type="ECO:0000259" key="3">
    <source>
        <dbReference type="Pfam" id="PF00294"/>
    </source>
</evidence>
<dbReference type="EMBL" id="JBHSEI010000007">
    <property type="protein sequence ID" value="MFC4638852.1"/>
    <property type="molecule type" value="Genomic_DNA"/>
</dbReference>
<dbReference type="Gene3D" id="3.40.1190.20">
    <property type="match status" value="1"/>
</dbReference>
<evidence type="ECO:0000313" key="5">
    <source>
        <dbReference type="Proteomes" id="UP001595952"/>
    </source>
</evidence>
<reference evidence="5" key="1">
    <citation type="journal article" date="2019" name="Int. J. Syst. Evol. Microbiol.">
        <title>The Global Catalogue of Microorganisms (GCM) 10K type strain sequencing project: providing services to taxonomists for standard genome sequencing and annotation.</title>
        <authorList>
            <consortium name="The Broad Institute Genomics Platform"/>
            <consortium name="The Broad Institute Genome Sequencing Center for Infectious Disease"/>
            <person name="Wu L."/>
            <person name="Ma J."/>
        </authorList>
    </citation>
    <scope>NUCLEOTIDE SEQUENCE [LARGE SCALE GENOMIC DNA]</scope>
    <source>
        <strain evidence="5">CCUG 55995</strain>
    </source>
</reference>
<comment type="caution">
    <text evidence="4">The sequence shown here is derived from an EMBL/GenBank/DDBJ whole genome shotgun (WGS) entry which is preliminary data.</text>
</comment>
<proteinExistence type="predicted"/>
<evidence type="ECO:0000313" key="4">
    <source>
        <dbReference type="EMBL" id="MFC4638852.1"/>
    </source>
</evidence>
<dbReference type="InterPro" id="IPR011611">
    <property type="entry name" value="PfkB_dom"/>
</dbReference>
<evidence type="ECO:0000256" key="1">
    <source>
        <dbReference type="ARBA" id="ARBA00022679"/>
    </source>
</evidence>
<keyword evidence="2 4" id="KW-0418">Kinase</keyword>
<evidence type="ECO:0000256" key="2">
    <source>
        <dbReference type="ARBA" id="ARBA00022777"/>
    </source>
</evidence>
<dbReference type="InterPro" id="IPR029056">
    <property type="entry name" value="Ribokinase-like"/>
</dbReference>
<dbReference type="GO" id="GO:0016301">
    <property type="term" value="F:kinase activity"/>
    <property type="evidence" value="ECO:0007669"/>
    <property type="project" value="UniProtKB-KW"/>
</dbReference>
<gene>
    <name evidence="4" type="ORF">ACFO0D_10925</name>
</gene>
<dbReference type="SUPFAM" id="SSF53613">
    <property type="entry name" value="Ribokinase-like"/>
    <property type="match status" value="1"/>
</dbReference>
<dbReference type="PANTHER" id="PTHR10584">
    <property type="entry name" value="SUGAR KINASE"/>
    <property type="match status" value="1"/>
</dbReference>
<sequence>MSRLLGIGDNTVDVYLSQGTMYPGGNTVNVAALSTRLGHPASYVGCVGNDEAGALILQALRAEGVDVTRCRQVPGLTSWSGIEHRDGDRAFVGSDAGVQGEWTLTDDDLAFVATHDVVHSSIYSRLDDDLPRIREAARVLSYDFSSEWTEPLLARVAPLLDVAFLSAGEGNTEDAWALAHHVAAHGARVVVITRGAQGSLALSGHTRSLQPTVPTQVVDTLGAGDALITAFLHSWTTHRDIPAALSAGAHEAARNCAVHGAFGHGVPVPADHPALSARPLSQAALS</sequence>
<protein>
    <submittedName>
        <fullName evidence="4">PfkB family carbohydrate kinase</fullName>
    </submittedName>
</protein>
<dbReference type="RefSeq" id="WP_380061855.1">
    <property type="nucleotide sequence ID" value="NZ_JBHSEI010000007.1"/>
</dbReference>
<keyword evidence="1" id="KW-0808">Transferase</keyword>
<dbReference type="PANTHER" id="PTHR10584:SF166">
    <property type="entry name" value="RIBOKINASE"/>
    <property type="match status" value="1"/>
</dbReference>
<organism evidence="4 5">
    <name type="scientific">Deinococcus hohokamensis</name>
    <dbReference type="NCBI Taxonomy" id="309883"/>
    <lineage>
        <taxon>Bacteria</taxon>
        <taxon>Thermotogati</taxon>
        <taxon>Deinococcota</taxon>
        <taxon>Deinococci</taxon>
        <taxon>Deinococcales</taxon>
        <taxon>Deinococcaceae</taxon>
        <taxon>Deinococcus</taxon>
    </lineage>
</organism>
<name>A0ABV9I951_9DEIO</name>